<sequence>MFTISFELFEACCSPAGRQPEDDSHGKQGTIFLGLTQYSIAIEYFLSTNVVRGSLDSANYTMYVLERHGDILARPYLDRSCDKFNLLTFFCCQLILDYLVDEITQSALIRLSH</sequence>
<dbReference type="HOGENOM" id="CLU_2136640_0_0_1"/>
<organism evidence="1 2">
    <name type="scientific">Tetranychus urticae</name>
    <name type="common">Two-spotted spider mite</name>
    <dbReference type="NCBI Taxonomy" id="32264"/>
    <lineage>
        <taxon>Eukaryota</taxon>
        <taxon>Metazoa</taxon>
        <taxon>Ecdysozoa</taxon>
        <taxon>Arthropoda</taxon>
        <taxon>Chelicerata</taxon>
        <taxon>Arachnida</taxon>
        <taxon>Acari</taxon>
        <taxon>Acariformes</taxon>
        <taxon>Trombidiformes</taxon>
        <taxon>Prostigmata</taxon>
        <taxon>Eleutherengona</taxon>
        <taxon>Raphignathae</taxon>
        <taxon>Tetranychoidea</taxon>
        <taxon>Tetranychidae</taxon>
        <taxon>Tetranychus</taxon>
    </lineage>
</organism>
<reference evidence="1" key="2">
    <citation type="submission" date="2015-06" db="UniProtKB">
        <authorList>
            <consortium name="EnsemblMetazoa"/>
        </authorList>
    </citation>
    <scope>IDENTIFICATION</scope>
</reference>
<accession>T1L4K7</accession>
<reference evidence="2" key="1">
    <citation type="submission" date="2011-08" db="EMBL/GenBank/DDBJ databases">
        <authorList>
            <person name="Rombauts S."/>
        </authorList>
    </citation>
    <scope>NUCLEOTIDE SEQUENCE</scope>
    <source>
        <strain evidence="2">London</strain>
    </source>
</reference>
<dbReference type="EnsemblMetazoa" id="tetur39g00410.1">
    <property type="protein sequence ID" value="tetur39g00410.1"/>
    <property type="gene ID" value="tetur39g00410"/>
</dbReference>
<proteinExistence type="predicted"/>
<keyword evidence="2" id="KW-1185">Reference proteome</keyword>
<evidence type="ECO:0000313" key="2">
    <source>
        <dbReference type="Proteomes" id="UP000015104"/>
    </source>
</evidence>
<name>T1L4K7_TETUR</name>
<dbReference type="Proteomes" id="UP000015104">
    <property type="component" value="Unassembled WGS sequence"/>
</dbReference>
<dbReference type="EMBL" id="CAEY01001102">
    <property type="status" value="NOT_ANNOTATED_CDS"/>
    <property type="molecule type" value="Genomic_DNA"/>
</dbReference>
<evidence type="ECO:0000313" key="1">
    <source>
        <dbReference type="EnsemblMetazoa" id="tetur39g00410.1"/>
    </source>
</evidence>
<protein>
    <submittedName>
        <fullName evidence="1">Uncharacterized protein</fullName>
    </submittedName>
</protein>
<dbReference type="AlphaFoldDB" id="T1L4K7"/>